<dbReference type="Proteomes" id="UP000653411">
    <property type="component" value="Unassembled WGS sequence"/>
</dbReference>
<dbReference type="InterPro" id="IPR016181">
    <property type="entry name" value="Acyl_CoA_acyltransferase"/>
</dbReference>
<evidence type="ECO:0000256" key="1">
    <source>
        <dbReference type="ARBA" id="ARBA00022679"/>
    </source>
</evidence>
<feature type="domain" description="N-acetyltransferase" evidence="3">
    <location>
        <begin position="3"/>
        <end position="160"/>
    </location>
</feature>
<keyword evidence="1" id="KW-0808">Transferase</keyword>
<dbReference type="InterPro" id="IPR050832">
    <property type="entry name" value="Bact_Acetyltransf"/>
</dbReference>
<dbReference type="InterPro" id="IPR000182">
    <property type="entry name" value="GNAT_dom"/>
</dbReference>
<dbReference type="EMBL" id="BMML01000002">
    <property type="protein sequence ID" value="GGM90775.1"/>
    <property type="molecule type" value="Genomic_DNA"/>
</dbReference>
<dbReference type="Pfam" id="PF00583">
    <property type="entry name" value="Acetyltransf_1"/>
    <property type="match status" value="1"/>
</dbReference>
<reference evidence="4" key="1">
    <citation type="journal article" date="2014" name="Int. J. Syst. Evol. Microbiol.">
        <title>Complete genome sequence of Corynebacterium casei LMG S-19264T (=DSM 44701T), isolated from a smear-ripened cheese.</title>
        <authorList>
            <consortium name="US DOE Joint Genome Institute (JGI-PGF)"/>
            <person name="Walter F."/>
            <person name="Albersmeier A."/>
            <person name="Kalinowski J."/>
            <person name="Ruckert C."/>
        </authorList>
    </citation>
    <scope>NUCLEOTIDE SEQUENCE</scope>
    <source>
        <strain evidence="4">CGMCC 4.7110</strain>
    </source>
</reference>
<sequence length="163" mass="18203">MEIEVREVLDGRREDDPVWALIDELGQGDWVRFTAGFHLSSHLLAAYSPDTRLMGFCRYIVQPIGPDTGCPPITVQGQEVHEAKILAFGVPERWRRRGVGTALQRAVIAAAGRQGCHQVRSHSSGDNVENHQLKLRLGFAVHPIVRDGDDRGCYFILPLPRRG</sequence>
<protein>
    <recommendedName>
        <fullName evidence="3">N-acetyltransferase domain-containing protein</fullName>
    </recommendedName>
</protein>
<name>A0A917X8T4_9ACTN</name>
<evidence type="ECO:0000256" key="2">
    <source>
        <dbReference type="ARBA" id="ARBA00023315"/>
    </source>
</evidence>
<accession>A0A917X8T4</accession>
<proteinExistence type="predicted"/>
<reference evidence="4" key="2">
    <citation type="submission" date="2020-09" db="EMBL/GenBank/DDBJ databases">
        <authorList>
            <person name="Sun Q."/>
            <person name="Zhou Y."/>
        </authorList>
    </citation>
    <scope>NUCLEOTIDE SEQUENCE</scope>
    <source>
        <strain evidence="4">CGMCC 4.7110</strain>
    </source>
</reference>
<dbReference type="PROSITE" id="PS51186">
    <property type="entry name" value="GNAT"/>
    <property type="match status" value="1"/>
</dbReference>
<dbReference type="RefSeq" id="WP_189261177.1">
    <property type="nucleotide sequence ID" value="NZ_BMML01000002.1"/>
</dbReference>
<dbReference type="Gene3D" id="3.40.630.30">
    <property type="match status" value="1"/>
</dbReference>
<keyword evidence="2" id="KW-0012">Acyltransferase</keyword>
<comment type="caution">
    <text evidence="4">The sequence shown here is derived from an EMBL/GenBank/DDBJ whole genome shotgun (WGS) entry which is preliminary data.</text>
</comment>
<dbReference type="SUPFAM" id="SSF55729">
    <property type="entry name" value="Acyl-CoA N-acyltransferases (Nat)"/>
    <property type="match status" value="1"/>
</dbReference>
<dbReference type="GO" id="GO:0016747">
    <property type="term" value="F:acyltransferase activity, transferring groups other than amino-acyl groups"/>
    <property type="evidence" value="ECO:0007669"/>
    <property type="project" value="InterPro"/>
</dbReference>
<keyword evidence="5" id="KW-1185">Reference proteome</keyword>
<dbReference type="PANTHER" id="PTHR43877">
    <property type="entry name" value="AMINOALKYLPHOSPHONATE N-ACETYLTRANSFERASE-RELATED-RELATED"/>
    <property type="match status" value="1"/>
</dbReference>
<evidence type="ECO:0000259" key="3">
    <source>
        <dbReference type="PROSITE" id="PS51186"/>
    </source>
</evidence>
<gene>
    <name evidence="4" type="ORF">GCM10011578_008340</name>
</gene>
<organism evidence="4 5">
    <name type="scientific">Streptomyces fuscichromogenes</name>
    <dbReference type="NCBI Taxonomy" id="1324013"/>
    <lineage>
        <taxon>Bacteria</taxon>
        <taxon>Bacillati</taxon>
        <taxon>Actinomycetota</taxon>
        <taxon>Actinomycetes</taxon>
        <taxon>Kitasatosporales</taxon>
        <taxon>Streptomycetaceae</taxon>
        <taxon>Streptomyces</taxon>
    </lineage>
</organism>
<evidence type="ECO:0000313" key="4">
    <source>
        <dbReference type="EMBL" id="GGM90775.1"/>
    </source>
</evidence>
<dbReference type="AlphaFoldDB" id="A0A917X8T4"/>
<dbReference type="CDD" id="cd04301">
    <property type="entry name" value="NAT_SF"/>
    <property type="match status" value="1"/>
</dbReference>
<evidence type="ECO:0000313" key="5">
    <source>
        <dbReference type="Proteomes" id="UP000653411"/>
    </source>
</evidence>